<keyword evidence="3" id="KW-0809">Transit peptide</keyword>
<evidence type="ECO:0000313" key="4">
    <source>
        <dbReference type="EMBL" id="KAL3845814.1"/>
    </source>
</evidence>
<organism evidence="4 5">
    <name type="scientific">Penstemon smallii</name>
    <dbReference type="NCBI Taxonomy" id="265156"/>
    <lineage>
        <taxon>Eukaryota</taxon>
        <taxon>Viridiplantae</taxon>
        <taxon>Streptophyta</taxon>
        <taxon>Embryophyta</taxon>
        <taxon>Tracheophyta</taxon>
        <taxon>Spermatophyta</taxon>
        <taxon>Magnoliopsida</taxon>
        <taxon>eudicotyledons</taxon>
        <taxon>Gunneridae</taxon>
        <taxon>Pentapetalae</taxon>
        <taxon>asterids</taxon>
        <taxon>lamiids</taxon>
        <taxon>Lamiales</taxon>
        <taxon>Plantaginaceae</taxon>
        <taxon>Cheloneae</taxon>
        <taxon>Penstemon</taxon>
    </lineage>
</organism>
<dbReference type="FunFam" id="1.25.70.10:FF:000001">
    <property type="entry name" value="Mitochondrial transcription termination factor-like"/>
    <property type="match status" value="1"/>
</dbReference>
<dbReference type="SMART" id="SM00733">
    <property type="entry name" value="Mterf"/>
    <property type="match status" value="7"/>
</dbReference>
<dbReference type="AlphaFoldDB" id="A0ABD3U8L2"/>
<comment type="similarity">
    <text evidence="1">Belongs to the mTERF family.</text>
</comment>
<dbReference type="EMBL" id="JBJXBP010000002">
    <property type="protein sequence ID" value="KAL3845814.1"/>
    <property type="molecule type" value="Genomic_DNA"/>
</dbReference>
<protein>
    <submittedName>
        <fullName evidence="4">Uncharacterized protein</fullName>
    </submittedName>
</protein>
<sequence length="380" mass="43538">MSVLIRRRSFINLLQINSSFLFRSHVSFSLDFSTSAKKQQPTTPTVSQLFLQKHDFSPQAASQIASVLTRVKNPENPNSVLSFLKENGFSKTQLEKIMINRPQILVAGLENTIKPKFKFFQDLGFSASEISVIISKDPWFFKNSLNNRLAPSLAVLKGILGSKEEVAKLLKLSSWYLSKDLEKTLVPNIEFLMSCGVQLNQILKFIHSFPRFFLIKPEIMRKCADKADKIGVERSSGMYLQAVRVIASMSEETWELKLQSFRNMGFSEKDILSIYKKSPQVFVVSIEKMKKIKELLLATGKYDISCIVNRPKALTTSVENRYRPRLQVLKVLESKNLIKKWPNLSVVYLMPDEKFHEKFVVPYMNEIGQVYMTTSSIRGK</sequence>
<reference evidence="4 5" key="1">
    <citation type="submission" date="2024-12" db="EMBL/GenBank/DDBJ databases">
        <title>The unique morphological basis and parallel evolutionary history of personate flowers in Penstemon.</title>
        <authorList>
            <person name="Depatie T.H."/>
            <person name="Wessinger C.A."/>
        </authorList>
    </citation>
    <scope>NUCLEOTIDE SEQUENCE [LARGE SCALE GENOMIC DNA]</scope>
    <source>
        <strain evidence="4">WTNN_2</strain>
        <tissue evidence="4">Leaf</tissue>
    </source>
</reference>
<dbReference type="GO" id="GO:0006353">
    <property type="term" value="P:DNA-templated transcription termination"/>
    <property type="evidence" value="ECO:0007669"/>
    <property type="project" value="UniProtKB-KW"/>
</dbReference>
<dbReference type="InterPro" id="IPR003690">
    <property type="entry name" value="MTERF"/>
</dbReference>
<dbReference type="PANTHER" id="PTHR13068:SF130">
    <property type="entry name" value="TRANSCRIPTION TERMINATION FACTOR MTERF6, CHLOROPLASTIC_MITOCHONDRIAL-LIKE"/>
    <property type="match status" value="1"/>
</dbReference>
<dbReference type="PANTHER" id="PTHR13068">
    <property type="entry name" value="CGI-12 PROTEIN-RELATED"/>
    <property type="match status" value="1"/>
</dbReference>
<evidence type="ECO:0000256" key="1">
    <source>
        <dbReference type="ARBA" id="ARBA00007692"/>
    </source>
</evidence>
<evidence type="ECO:0000313" key="5">
    <source>
        <dbReference type="Proteomes" id="UP001634393"/>
    </source>
</evidence>
<evidence type="ECO:0000256" key="3">
    <source>
        <dbReference type="ARBA" id="ARBA00022946"/>
    </source>
</evidence>
<name>A0ABD3U8L2_9LAMI</name>
<dbReference type="Proteomes" id="UP001634393">
    <property type="component" value="Unassembled WGS sequence"/>
</dbReference>
<gene>
    <name evidence="4" type="ORF">ACJIZ3_003217</name>
</gene>
<keyword evidence="2" id="KW-0806">Transcription termination</keyword>
<dbReference type="InterPro" id="IPR038538">
    <property type="entry name" value="MTERF_sf"/>
</dbReference>
<keyword evidence="2" id="KW-0805">Transcription regulation</keyword>
<accession>A0ABD3U8L2</accession>
<comment type="caution">
    <text evidence="4">The sequence shown here is derived from an EMBL/GenBank/DDBJ whole genome shotgun (WGS) entry which is preliminary data.</text>
</comment>
<dbReference type="Gene3D" id="1.25.70.10">
    <property type="entry name" value="Transcription termination factor 3, mitochondrial"/>
    <property type="match status" value="1"/>
</dbReference>
<evidence type="ECO:0000256" key="2">
    <source>
        <dbReference type="ARBA" id="ARBA00022472"/>
    </source>
</evidence>
<keyword evidence="5" id="KW-1185">Reference proteome</keyword>
<proteinExistence type="inferred from homology"/>
<dbReference type="Pfam" id="PF02536">
    <property type="entry name" value="mTERF"/>
    <property type="match status" value="2"/>
</dbReference>
<keyword evidence="2" id="KW-0804">Transcription</keyword>